<comment type="caution">
    <text evidence="1">The sequence shown here is derived from an EMBL/GenBank/DDBJ whole genome shotgun (WGS) entry which is preliminary data.</text>
</comment>
<gene>
    <name evidence="1" type="ORF">B5D80_16515</name>
</gene>
<keyword evidence="2" id="KW-1185">Reference proteome</keyword>
<protein>
    <submittedName>
        <fullName evidence="1">Uncharacterized protein</fullName>
    </submittedName>
</protein>
<name>A0A246RKX0_9ACTN</name>
<dbReference type="Proteomes" id="UP000197174">
    <property type="component" value="Unassembled WGS sequence"/>
</dbReference>
<proteinExistence type="predicted"/>
<organism evidence="1 2">
    <name type="scientific">Micromonospora wenchangensis</name>
    <dbReference type="NCBI Taxonomy" id="1185415"/>
    <lineage>
        <taxon>Bacteria</taxon>
        <taxon>Bacillati</taxon>
        <taxon>Actinomycetota</taxon>
        <taxon>Actinomycetes</taxon>
        <taxon>Micromonosporales</taxon>
        <taxon>Micromonosporaceae</taxon>
        <taxon>Micromonospora</taxon>
    </lineage>
</organism>
<sequence>MTDLGKRAVQVVEELTAVPLGSGNDYLGEAESESTAIDVELIRVLASEPFELSDAAKEVVARAHQN</sequence>
<evidence type="ECO:0000313" key="1">
    <source>
        <dbReference type="EMBL" id="OWV06295.1"/>
    </source>
</evidence>
<evidence type="ECO:0000313" key="2">
    <source>
        <dbReference type="Proteomes" id="UP000197174"/>
    </source>
</evidence>
<reference evidence="1 2" key="1">
    <citation type="submission" date="2017-03" db="EMBL/GenBank/DDBJ databases">
        <title>Whole genome sequence of Micromonospora wenchangensis, isolated from mangrove soil.</title>
        <authorList>
            <person name="Yang H."/>
        </authorList>
    </citation>
    <scope>NUCLEOTIDE SEQUENCE [LARGE SCALE GENOMIC DNA]</scope>
    <source>
        <strain evidence="1 2">CCTCC AA 2012002</strain>
    </source>
</reference>
<dbReference type="OrthoDB" id="9917598at2"/>
<dbReference type="RefSeq" id="WP_088644770.1">
    <property type="nucleotide sequence ID" value="NZ_MZMV01000025.1"/>
</dbReference>
<dbReference type="AlphaFoldDB" id="A0A246RKX0"/>
<dbReference type="EMBL" id="MZMV01000025">
    <property type="protein sequence ID" value="OWV06295.1"/>
    <property type="molecule type" value="Genomic_DNA"/>
</dbReference>
<accession>A0A246RKX0</accession>